<evidence type="ECO:0000313" key="4">
    <source>
        <dbReference type="Proteomes" id="UP000178951"/>
    </source>
</evidence>
<dbReference type="Gene3D" id="3.40.50.300">
    <property type="entry name" value="P-loop containing nucleotide triphosphate hydrolases"/>
    <property type="match status" value="2"/>
</dbReference>
<sequence>MFLKSLSLRGFKTFADSTDIEFNPEARITAVVGPNGCGKSNVLDATRWVLGEDNTRFLRVGALENIIFAGTSQKKPLSLAEVVITFDNSTGRLPVPYSEVAIKRRTFRGGESEFFINKNACRLKDIKDLLMDTGLGEGTYAIITQGQVDAILSSKGEDRRVVFEEAAGINKYKTRKTSAEKKLIAAEQNILRINDLRTEVGEHIVVLEEQAKKAAAYLEIQAQVKELEIGLSKKLIAALLEKKGKLETDLALARQASVEKQSRAKEIEAELQAQREHLRQHELTIEEELVKLDNEKDRLRDLELNRRFVEGELKREKGILAGLAAKKQALVEKIEALKNPHHSSSQQPGTSLINSEAMDEIINGTRSLVNLLADILTNIESDETVALLEAKDQLATHALEIELLSAELLRTEQEVEKSNFSLHAHQLELEKYASSSENPEAKTSLLGKINGLKTERDKLRASILELEDKLREEEKNERAVGTNTAVLEVGIAKVEGEITAISDRLNLEYNLSLPEIESLPYVVSNTGKAKNEIEDGKARLRALEPVNLLAIEEFNKAKERLSFIEVQLTDLTSARDNLRNLIIELDQKAEENFLQTMAQISTIFSEVFAKLFNGGEAKIALAEGQPPLEAEIEISVRPNGRRWTALSLLSGGERSLCAIAILFSLMKIRPSPFCFLDEVDAALDEANIGRFAGMLKDFSSTTQIIVISHNKRTMAAADTIYGVTMQEPGVSSVISVKLTEAAL</sequence>
<dbReference type="Pfam" id="PF02463">
    <property type="entry name" value="SMC_N"/>
    <property type="match status" value="1"/>
</dbReference>
<dbReference type="InterPro" id="IPR027417">
    <property type="entry name" value="P-loop_NTPase"/>
</dbReference>
<comment type="caution">
    <text evidence="3">The sequence shown here is derived from an EMBL/GenBank/DDBJ whole genome shotgun (WGS) entry which is preliminary data.</text>
</comment>
<dbReference type="AlphaFoldDB" id="A0A1F4TME0"/>
<keyword evidence="1" id="KW-0175">Coiled coil</keyword>
<dbReference type="SUPFAM" id="SSF52540">
    <property type="entry name" value="P-loop containing nucleoside triphosphate hydrolases"/>
    <property type="match status" value="1"/>
</dbReference>
<dbReference type="EMBL" id="MEUF01000053">
    <property type="protein sequence ID" value="OGC33866.1"/>
    <property type="molecule type" value="Genomic_DNA"/>
</dbReference>
<organism evidence="3 4">
    <name type="scientific">candidate division WOR-1 bacterium RIFOXYB2_FULL_48_7</name>
    <dbReference type="NCBI Taxonomy" id="1802583"/>
    <lineage>
        <taxon>Bacteria</taxon>
        <taxon>Bacillati</taxon>
        <taxon>Saganbacteria</taxon>
    </lineage>
</organism>
<dbReference type="InterPro" id="IPR003395">
    <property type="entry name" value="RecF/RecN/SMC_N"/>
</dbReference>
<evidence type="ECO:0000256" key="1">
    <source>
        <dbReference type="SAM" id="Coils"/>
    </source>
</evidence>
<protein>
    <recommendedName>
        <fullName evidence="2">RecF/RecN/SMC N-terminal domain-containing protein</fullName>
    </recommendedName>
</protein>
<evidence type="ECO:0000313" key="3">
    <source>
        <dbReference type="EMBL" id="OGC33866.1"/>
    </source>
</evidence>
<evidence type="ECO:0000259" key="2">
    <source>
        <dbReference type="Pfam" id="PF02463"/>
    </source>
</evidence>
<dbReference type="STRING" id="1802583.A2311_02795"/>
<feature type="domain" description="RecF/RecN/SMC N-terminal" evidence="2">
    <location>
        <begin position="2"/>
        <end position="731"/>
    </location>
</feature>
<name>A0A1F4TME0_UNCSA</name>
<gene>
    <name evidence="3" type="ORF">A2311_02795</name>
</gene>
<feature type="coiled-coil region" evidence="1">
    <location>
        <begin position="449"/>
        <end position="476"/>
    </location>
</feature>
<dbReference type="Proteomes" id="UP000178951">
    <property type="component" value="Unassembled WGS sequence"/>
</dbReference>
<dbReference type="PANTHER" id="PTHR43977">
    <property type="entry name" value="STRUCTURAL MAINTENANCE OF CHROMOSOMES PROTEIN 3"/>
    <property type="match status" value="1"/>
</dbReference>
<accession>A0A1F4TME0</accession>
<reference evidence="3 4" key="1">
    <citation type="journal article" date="2016" name="Nat. Commun.">
        <title>Thousands of microbial genomes shed light on interconnected biogeochemical processes in an aquifer system.</title>
        <authorList>
            <person name="Anantharaman K."/>
            <person name="Brown C.T."/>
            <person name="Hug L.A."/>
            <person name="Sharon I."/>
            <person name="Castelle C.J."/>
            <person name="Probst A.J."/>
            <person name="Thomas B.C."/>
            <person name="Singh A."/>
            <person name="Wilkins M.J."/>
            <person name="Karaoz U."/>
            <person name="Brodie E.L."/>
            <person name="Williams K.H."/>
            <person name="Hubbard S.S."/>
            <person name="Banfield J.F."/>
        </authorList>
    </citation>
    <scope>NUCLEOTIDE SEQUENCE [LARGE SCALE GENOMIC DNA]</scope>
</reference>
<feature type="coiled-coil region" evidence="1">
    <location>
        <begin position="387"/>
        <end position="414"/>
    </location>
</feature>
<proteinExistence type="predicted"/>
<feature type="coiled-coil region" evidence="1">
    <location>
        <begin position="236"/>
        <end position="312"/>
    </location>
</feature>